<protein>
    <submittedName>
        <fullName evidence="2">Uncharacterized protein</fullName>
    </submittedName>
</protein>
<feature type="compositionally biased region" description="Polar residues" evidence="1">
    <location>
        <begin position="110"/>
        <end position="135"/>
    </location>
</feature>
<dbReference type="Proteomes" id="UP001283361">
    <property type="component" value="Unassembled WGS sequence"/>
</dbReference>
<comment type="caution">
    <text evidence="2">The sequence shown here is derived from an EMBL/GenBank/DDBJ whole genome shotgun (WGS) entry which is preliminary data.</text>
</comment>
<sequence>MESRSPTFLFIPANEKPKKFQMSHSQQPYAESVYAVHQRYEDTSLIIFNQLQKSLGKVAKAHSAAPLGGPVISAQGSQPPRRKSDIGRGFANIGSEATKNDRKMHAGEGNSPSSVLESQSPPQSKTPTYLKQTTV</sequence>
<gene>
    <name evidence="2" type="ORF">RRG08_030740</name>
</gene>
<evidence type="ECO:0000313" key="2">
    <source>
        <dbReference type="EMBL" id="KAK3732542.1"/>
    </source>
</evidence>
<proteinExistence type="predicted"/>
<organism evidence="2 3">
    <name type="scientific">Elysia crispata</name>
    <name type="common">lettuce slug</name>
    <dbReference type="NCBI Taxonomy" id="231223"/>
    <lineage>
        <taxon>Eukaryota</taxon>
        <taxon>Metazoa</taxon>
        <taxon>Spiralia</taxon>
        <taxon>Lophotrochozoa</taxon>
        <taxon>Mollusca</taxon>
        <taxon>Gastropoda</taxon>
        <taxon>Heterobranchia</taxon>
        <taxon>Euthyneura</taxon>
        <taxon>Panpulmonata</taxon>
        <taxon>Sacoglossa</taxon>
        <taxon>Placobranchoidea</taxon>
        <taxon>Plakobranchidae</taxon>
        <taxon>Elysia</taxon>
    </lineage>
</organism>
<feature type="region of interest" description="Disordered" evidence="1">
    <location>
        <begin position="67"/>
        <end position="135"/>
    </location>
</feature>
<name>A0AAE0Y4F5_9GAST</name>
<reference evidence="2" key="1">
    <citation type="journal article" date="2023" name="G3 (Bethesda)">
        <title>A reference genome for the long-term kleptoplast-retaining sea slug Elysia crispata morphotype clarki.</title>
        <authorList>
            <person name="Eastman K.E."/>
            <person name="Pendleton A.L."/>
            <person name="Shaikh M.A."/>
            <person name="Suttiyut T."/>
            <person name="Ogas R."/>
            <person name="Tomko P."/>
            <person name="Gavelis G."/>
            <person name="Widhalm J.R."/>
            <person name="Wisecaver J.H."/>
        </authorList>
    </citation>
    <scope>NUCLEOTIDE SEQUENCE</scope>
    <source>
        <strain evidence="2">ECLA1</strain>
    </source>
</reference>
<dbReference type="AlphaFoldDB" id="A0AAE0Y4F5"/>
<accession>A0AAE0Y4F5</accession>
<evidence type="ECO:0000256" key="1">
    <source>
        <dbReference type="SAM" id="MobiDB-lite"/>
    </source>
</evidence>
<keyword evidence="3" id="KW-1185">Reference proteome</keyword>
<evidence type="ECO:0000313" key="3">
    <source>
        <dbReference type="Proteomes" id="UP001283361"/>
    </source>
</evidence>
<dbReference type="EMBL" id="JAWDGP010006957">
    <property type="protein sequence ID" value="KAK3732542.1"/>
    <property type="molecule type" value="Genomic_DNA"/>
</dbReference>